<gene>
    <name evidence="1" type="ORF">LX15_001355</name>
</gene>
<proteinExistence type="predicted"/>
<dbReference type="Proteomes" id="UP001205311">
    <property type="component" value="Unassembled WGS sequence"/>
</dbReference>
<dbReference type="Pfam" id="PF11066">
    <property type="entry name" value="DUF2867"/>
    <property type="match status" value="1"/>
</dbReference>
<evidence type="ECO:0000313" key="2">
    <source>
        <dbReference type="Proteomes" id="UP001205311"/>
    </source>
</evidence>
<dbReference type="InterPro" id="IPR021295">
    <property type="entry name" value="DUF2867"/>
</dbReference>
<reference evidence="1 2" key="1">
    <citation type="submission" date="2022-06" db="EMBL/GenBank/DDBJ databases">
        <title>Genomic Encyclopedia of Archaeal and Bacterial Type Strains, Phase II (KMG-II): from individual species to whole genera.</title>
        <authorList>
            <person name="Goeker M."/>
        </authorList>
    </citation>
    <scope>NUCLEOTIDE SEQUENCE [LARGE SCALE GENOMIC DNA]</scope>
    <source>
        <strain evidence="1 2">DSM 40477</strain>
    </source>
</reference>
<evidence type="ECO:0000313" key="1">
    <source>
        <dbReference type="EMBL" id="MCP2257670.1"/>
    </source>
</evidence>
<dbReference type="EMBL" id="JAMTCP010000004">
    <property type="protein sequence ID" value="MCP2257670.1"/>
    <property type="molecule type" value="Genomic_DNA"/>
</dbReference>
<accession>A0ABT1HQ81</accession>
<comment type="caution">
    <text evidence="1">The sequence shown here is derived from an EMBL/GenBank/DDBJ whole genome shotgun (WGS) entry which is preliminary data.</text>
</comment>
<keyword evidence="2" id="KW-1185">Reference proteome</keyword>
<dbReference type="RefSeq" id="WP_253668609.1">
    <property type="nucleotide sequence ID" value="NZ_JAMTCP010000004.1"/>
</dbReference>
<protein>
    <recommendedName>
        <fullName evidence="3">DUF2867 domain-containing protein</fullName>
    </recommendedName>
</protein>
<sequence>MRLPRTAHTARPWRIHELTRDFHLEDVWVLPTPGGPDDFPRLVRQFASAGESHQAFSGAAGALYAVRRGLGRLLGWDRPDHGLGSRVPSLRDRLPADLRAAPRGPNPTIVPFTSVYLTDTEWVAESANQTVHAVAHIGWVPDGNGGYRGQMAMLVRPNGLFGKAYMTAIAPIRYLLIYPSVFSRIGRRWQALADHTQDS</sequence>
<organism evidence="1 2">
    <name type="scientific">Streptoalloteichus tenebrarius (strain ATCC 17920 / DSM 40477 / JCM 4838 / CBS 697.72 / NBRC 16177 / NCIMB 11028 / NRRL B-12390 / A12253. 1 / ISP 5477)</name>
    <name type="common">Streptomyces tenebrarius</name>
    <dbReference type="NCBI Taxonomy" id="1933"/>
    <lineage>
        <taxon>Bacteria</taxon>
        <taxon>Bacillati</taxon>
        <taxon>Actinomycetota</taxon>
        <taxon>Actinomycetes</taxon>
        <taxon>Pseudonocardiales</taxon>
        <taxon>Pseudonocardiaceae</taxon>
        <taxon>Streptoalloteichus</taxon>
    </lineage>
</organism>
<name>A0ABT1HQ81_STRSD</name>
<evidence type="ECO:0008006" key="3">
    <source>
        <dbReference type="Google" id="ProtNLM"/>
    </source>
</evidence>